<evidence type="ECO:0000313" key="2">
    <source>
        <dbReference type="Proteomes" id="UP000054018"/>
    </source>
</evidence>
<evidence type="ECO:0000313" key="1">
    <source>
        <dbReference type="EMBL" id="KIK15788.1"/>
    </source>
</evidence>
<dbReference type="EMBL" id="KN833878">
    <property type="protein sequence ID" value="KIK15788.1"/>
    <property type="molecule type" value="Genomic_DNA"/>
</dbReference>
<dbReference type="HOGENOM" id="CLU_030046_0_0_1"/>
<sequence>MSYRATTASWSFPSPPNDNFLLDGLEGPVETLSPSAAAVHPSSRVQLLDVKPIASYSWIDEEGTTPYVVVPGCPRVWRNTAVKTVPADSGVHHVDYNTSFMGHRSPLIPIFAAIDSLHIDFKYRDLDLITDRNSLRKLLRCIDRQHDKTFRIDVDLLGKTCLLTRREETLTDTINEFRGYGHEYVLAATRPRRGSEQEISHHRIIRYDFGGLKVLLRSAVDAYAEPASEDNSFLASFSALSIGPPVYSSRFGVKVKLTSPRTVLPQSSVIEIKTRAICRELDWKEVYPQLYLSQTPCLYLAKHSRGTFGQVEKVQINSHAMAAHTRQAGVAMVKLEALLSDILKIVRKHGEGVPLSLVYHAGELRLYKRTEATGRPLGKDISDKFHRVAPT</sequence>
<dbReference type="PANTHER" id="PTHR35179">
    <property type="entry name" value="PROTEIN CBG02620"/>
    <property type="match status" value="1"/>
</dbReference>
<dbReference type="OrthoDB" id="420564at2759"/>
<dbReference type="PANTHER" id="PTHR35179:SF2">
    <property type="entry name" value="START DOMAIN-CONTAINING PROTEIN"/>
    <property type="match status" value="1"/>
</dbReference>
<proteinExistence type="predicted"/>
<reference evidence="2" key="2">
    <citation type="submission" date="2015-01" db="EMBL/GenBank/DDBJ databases">
        <title>Evolutionary Origins and Diversification of the Mycorrhizal Mutualists.</title>
        <authorList>
            <consortium name="DOE Joint Genome Institute"/>
            <consortium name="Mycorrhizal Genomics Consortium"/>
            <person name="Kohler A."/>
            <person name="Kuo A."/>
            <person name="Nagy L.G."/>
            <person name="Floudas D."/>
            <person name="Copeland A."/>
            <person name="Barry K.W."/>
            <person name="Cichocki N."/>
            <person name="Veneault-Fourrey C."/>
            <person name="LaButti K."/>
            <person name="Lindquist E.A."/>
            <person name="Lipzen A."/>
            <person name="Lundell T."/>
            <person name="Morin E."/>
            <person name="Murat C."/>
            <person name="Riley R."/>
            <person name="Ohm R."/>
            <person name="Sun H."/>
            <person name="Tunlid A."/>
            <person name="Henrissat B."/>
            <person name="Grigoriev I.V."/>
            <person name="Hibbett D.S."/>
            <person name="Martin F."/>
        </authorList>
    </citation>
    <scope>NUCLEOTIDE SEQUENCE [LARGE SCALE GENOMIC DNA]</scope>
    <source>
        <strain evidence="2">441</strain>
    </source>
</reference>
<gene>
    <name evidence="1" type="ORF">PISMIDRAFT_638310</name>
</gene>
<dbReference type="STRING" id="765257.A0A0C9Z7C8"/>
<protein>
    <submittedName>
        <fullName evidence="1">Unplaced genomic scaffold scaffold_194, whole genome shotgun sequence</fullName>
    </submittedName>
</protein>
<name>A0A0C9Z7C8_9AGAM</name>
<reference evidence="1 2" key="1">
    <citation type="submission" date="2014-04" db="EMBL/GenBank/DDBJ databases">
        <authorList>
            <consortium name="DOE Joint Genome Institute"/>
            <person name="Kuo A."/>
            <person name="Kohler A."/>
            <person name="Costa M.D."/>
            <person name="Nagy L.G."/>
            <person name="Floudas D."/>
            <person name="Copeland A."/>
            <person name="Barry K.W."/>
            <person name="Cichocki N."/>
            <person name="Veneault-Fourrey C."/>
            <person name="LaButti K."/>
            <person name="Lindquist E.A."/>
            <person name="Lipzen A."/>
            <person name="Lundell T."/>
            <person name="Morin E."/>
            <person name="Murat C."/>
            <person name="Sun H."/>
            <person name="Tunlid A."/>
            <person name="Henrissat B."/>
            <person name="Grigoriev I.V."/>
            <person name="Hibbett D.S."/>
            <person name="Martin F."/>
            <person name="Nordberg H.P."/>
            <person name="Cantor M.N."/>
            <person name="Hua S.X."/>
        </authorList>
    </citation>
    <scope>NUCLEOTIDE SEQUENCE [LARGE SCALE GENOMIC DNA]</scope>
    <source>
        <strain evidence="1 2">441</strain>
    </source>
</reference>
<dbReference type="AlphaFoldDB" id="A0A0C9Z7C8"/>
<dbReference type="Proteomes" id="UP000054018">
    <property type="component" value="Unassembled WGS sequence"/>
</dbReference>
<keyword evidence="2" id="KW-1185">Reference proteome</keyword>
<accession>A0A0C9Z7C8</accession>
<organism evidence="1 2">
    <name type="scientific">Pisolithus microcarpus 441</name>
    <dbReference type="NCBI Taxonomy" id="765257"/>
    <lineage>
        <taxon>Eukaryota</taxon>
        <taxon>Fungi</taxon>
        <taxon>Dikarya</taxon>
        <taxon>Basidiomycota</taxon>
        <taxon>Agaricomycotina</taxon>
        <taxon>Agaricomycetes</taxon>
        <taxon>Agaricomycetidae</taxon>
        <taxon>Boletales</taxon>
        <taxon>Sclerodermatineae</taxon>
        <taxon>Pisolithaceae</taxon>
        <taxon>Pisolithus</taxon>
    </lineage>
</organism>